<protein>
    <submittedName>
        <fullName evidence="2">Uncharacterized protein</fullName>
    </submittedName>
</protein>
<organism evidence="2 7">
    <name type="scientific">Spiroplasma citri</name>
    <dbReference type="NCBI Taxonomy" id="2133"/>
    <lineage>
        <taxon>Bacteria</taxon>
        <taxon>Bacillati</taxon>
        <taxon>Mycoplasmatota</taxon>
        <taxon>Mollicutes</taxon>
        <taxon>Entomoplasmatales</taxon>
        <taxon>Spiroplasmataceae</taxon>
        <taxon>Spiroplasma</taxon>
    </lineage>
</organism>
<dbReference type="Proteomes" id="UP000464735">
    <property type="component" value="Chromosome"/>
</dbReference>
<dbReference type="EMBL" id="CP046368">
    <property type="protein sequence ID" value="QIA68760.1"/>
    <property type="molecule type" value="Genomic_DNA"/>
</dbReference>
<gene>
    <name evidence="1" type="ORF">GL298_00945</name>
    <name evidence="2" type="ORF">GL298_04085</name>
    <name evidence="3" type="ORF">GL298_04250</name>
    <name evidence="4" type="ORF">M0C40_00875</name>
    <name evidence="5" type="ORF">M0C40_04175</name>
    <name evidence="6" type="ORF">M0C40_04265</name>
</gene>
<dbReference type="KEGG" id="sck:SCITRI_00828"/>
<sequence length="81" mass="9893">MKIIKQQKICDVINCYKLSSFITEEFETNKILWTCENHKVLLNQIKYINKEKIWLYNNLENSRIDVDWKTGYLKIFFSKIK</sequence>
<evidence type="ECO:0000313" key="7">
    <source>
        <dbReference type="Proteomes" id="UP000464735"/>
    </source>
</evidence>
<evidence type="ECO:0000313" key="8">
    <source>
        <dbReference type="Proteomes" id="UP001214629"/>
    </source>
</evidence>
<evidence type="ECO:0000313" key="4">
    <source>
        <dbReference type="EMBL" id="WFG96601.1"/>
    </source>
</evidence>
<dbReference type="KEGG" id="sck:SCITRI_00811"/>
<evidence type="ECO:0000313" key="1">
    <source>
        <dbReference type="EMBL" id="QIA68232.1"/>
    </source>
</evidence>
<keyword evidence="8" id="KW-1185">Reference proteome</keyword>
<dbReference type="EMBL" id="CP096246">
    <property type="protein sequence ID" value="WFG97203.1"/>
    <property type="molecule type" value="Genomic_DNA"/>
</dbReference>
<evidence type="ECO:0000313" key="2">
    <source>
        <dbReference type="EMBL" id="QIA68760.1"/>
    </source>
</evidence>
<dbReference type="GeneID" id="54239739"/>
<evidence type="ECO:0000313" key="3">
    <source>
        <dbReference type="EMBL" id="QIA68790.1"/>
    </source>
</evidence>
<dbReference type="EMBL" id="CP096246">
    <property type="protein sequence ID" value="WFG96601.1"/>
    <property type="molecule type" value="Genomic_DNA"/>
</dbReference>
<accession>A0A1J0YZM6</accession>
<evidence type="ECO:0000313" key="5">
    <source>
        <dbReference type="EMBL" id="WFG97203.1"/>
    </source>
</evidence>
<reference evidence="2 7" key="1">
    <citation type="submission" date="2019-11" db="EMBL/GenBank/DDBJ databases">
        <title>Whole genome sequencing and comparative genomics analyses of five strains of Spiroplasma citri.</title>
        <authorList>
            <person name="Yokomi R."/>
            <person name="Chen J."/>
            <person name="Rattner R."/>
            <person name="Vidalakis G."/>
        </authorList>
    </citation>
    <scope>NUCLEOTIDE SEQUENCE [LARGE SCALE GENOMIC DNA]</scope>
    <source>
        <strain evidence="2 7">BR12</strain>
    </source>
</reference>
<dbReference type="OrthoDB" id="390881at2"/>
<dbReference type="EMBL" id="CP046368">
    <property type="protein sequence ID" value="QIA68790.1"/>
    <property type="molecule type" value="Genomic_DNA"/>
</dbReference>
<proteinExistence type="predicted"/>
<dbReference type="EMBL" id="CP046368">
    <property type="protein sequence ID" value="QIA68232.1"/>
    <property type="molecule type" value="Genomic_DNA"/>
</dbReference>
<reference evidence="4 8" key="2">
    <citation type="submission" date="2022-04" db="EMBL/GenBank/DDBJ databases">
        <title>Whole genome of Spiroplasma citri.</title>
        <authorList>
            <person name="Khanchezar A."/>
            <person name="Izadpanah K."/>
            <person name="Taghavi M."/>
            <person name="Ghorbani A."/>
            <person name="Beven L."/>
        </authorList>
    </citation>
    <scope>NUCLEOTIDE SEQUENCE [LARGE SCALE GENOMIC DNA]</scope>
    <source>
        <strain evidence="4 8">D4</strain>
    </source>
</reference>
<dbReference type="EMBL" id="CP096246">
    <property type="protein sequence ID" value="WFG97219.1"/>
    <property type="molecule type" value="Genomic_DNA"/>
</dbReference>
<dbReference type="RefSeq" id="WP_071891715.1">
    <property type="nucleotide sequence ID" value="NZ_CP013197.1"/>
</dbReference>
<dbReference type="AlphaFoldDB" id="A0A1J0YZM6"/>
<dbReference type="Proteomes" id="UP001214629">
    <property type="component" value="Chromosome"/>
</dbReference>
<dbReference type="KEGG" id="sck:SCITRI_00179"/>
<evidence type="ECO:0000313" key="6">
    <source>
        <dbReference type="EMBL" id="WFG97219.1"/>
    </source>
</evidence>
<dbReference type="KEGG" id="sck:SCITRI_001931"/>
<name>A0A1J0YZM6_SPICI</name>